<name>A0A1A9UR57_GLOAU</name>
<dbReference type="VEuPathDB" id="VectorBase:GAUT012722"/>
<reference evidence="1" key="1">
    <citation type="submission" date="2020-05" db="UniProtKB">
        <authorList>
            <consortium name="EnsemblMetazoa"/>
        </authorList>
    </citation>
    <scope>IDENTIFICATION</scope>
    <source>
        <strain evidence="1">TTRI</strain>
    </source>
</reference>
<keyword evidence="2" id="KW-1185">Reference proteome</keyword>
<dbReference type="Proteomes" id="UP000078200">
    <property type="component" value="Unassembled WGS sequence"/>
</dbReference>
<proteinExistence type="predicted"/>
<sequence length="103" mass="12024">MSFIQFDNVCQIPEEDEEEYEDEDFTISIQELPMDLPEIERIILPPRDEGEPEKQESFNSKLLTVSMAEVPNLRLNFVADFCAVQKKEIQNFKAWINGKISKI</sequence>
<organism evidence="1 2">
    <name type="scientific">Glossina austeni</name>
    <name type="common">Savannah tsetse fly</name>
    <dbReference type="NCBI Taxonomy" id="7395"/>
    <lineage>
        <taxon>Eukaryota</taxon>
        <taxon>Metazoa</taxon>
        <taxon>Ecdysozoa</taxon>
        <taxon>Arthropoda</taxon>
        <taxon>Hexapoda</taxon>
        <taxon>Insecta</taxon>
        <taxon>Pterygota</taxon>
        <taxon>Neoptera</taxon>
        <taxon>Endopterygota</taxon>
        <taxon>Diptera</taxon>
        <taxon>Brachycera</taxon>
        <taxon>Muscomorpha</taxon>
        <taxon>Hippoboscoidea</taxon>
        <taxon>Glossinidae</taxon>
        <taxon>Glossina</taxon>
    </lineage>
</organism>
<dbReference type="AlphaFoldDB" id="A0A1A9UR57"/>
<evidence type="ECO:0000313" key="1">
    <source>
        <dbReference type="EnsemblMetazoa" id="GAUT012722-PA"/>
    </source>
</evidence>
<dbReference type="EnsemblMetazoa" id="GAUT012722-RA">
    <property type="protein sequence ID" value="GAUT012722-PA"/>
    <property type="gene ID" value="GAUT012722"/>
</dbReference>
<evidence type="ECO:0000313" key="2">
    <source>
        <dbReference type="Proteomes" id="UP000078200"/>
    </source>
</evidence>
<protein>
    <submittedName>
        <fullName evidence="1">Uncharacterized protein</fullName>
    </submittedName>
</protein>
<accession>A0A1A9UR57</accession>